<dbReference type="EMBL" id="JBJVNI010000003">
    <property type="protein sequence ID" value="MFM9608449.1"/>
    <property type="molecule type" value="Genomic_DNA"/>
</dbReference>
<keyword evidence="2" id="KW-0472">Membrane</keyword>
<name>A0ABW9HMJ3_9ACTN</name>
<dbReference type="RefSeq" id="WP_409120775.1">
    <property type="nucleotide sequence ID" value="NZ_JBJVNI010000003.1"/>
</dbReference>
<dbReference type="Proteomes" id="UP001631957">
    <property type="component" value="Unassembled WGS sequence"/>
</dbReference>
<dbReference type="InterPro" id="IPR021224">
    <property type="entry name" value="DUF2690"/>
</dbReference>
<accession>A0ABW9HMJ3</accession>
<dbReference type="Pfam" id="PF10901">
    <property type="entry name" value="DUF2690"/>
    <property type="match status" value="1"/>
</dbReference>
<feature type="transmembrane region" description="Helical" evidence="2">
    <location>
        <begin position="33"/>
        <end position="54"/>
    </location>
</feature>
<reference evidence="3 4" key="1">
    <citation type="submission" date="2024-12" db="EMBL/GenBank/DDBJ databases">
        <title>Forecasting of Potato common scab and diversities of Pathogenic streptomyces spp. in china.</title>
        <authorList>
            <person name="Handique U."/>
            <person name="Wu J."/>
        </authorList>
    </citation>
    <scope>NUCLEOTIDE SEQUENCE [LARGE SCALE GENOMIC DNA]</scope>
    <source>
        <strain evidence="3 4">ZRIMU1530</strain>
    </source>
</reference>
<evidence type="ECO:0000313" key="3">
    <source>
        <dbReference type="EMBL" id="MFM9608449.1"/>
    </source>
</evidence>
<protein>
    <submittedName>
        <fullName evidence="3">DUF2690 domain-containing protein</fullName>
    </submittedName>
</protein>
<sequence>MTTSSTSGNSAASPEPETELAPPSDGRNRRYSATALACAVTVVGAVAAAVLTPLGDHVVNTFFDEPACPGEACDGKSPQKRGCGEDARTFKPASHNPALLQLRHSENCQAVWARIEHGNQGDLVTAETTGQAKRTAEIEWGDDVFTSMVKVGDGAFKVTACAVPKTGGKSTYERYCIHATEATAWR</sequence>
<feature type="region of interest" description="Disordered" evidence="1">
    <location>
        <begin position="1"/>
        <end position="28"/>
    </location>
</feature>
<evidence type="ECO:0000313" key="4">
    <source>
        <dbReference type="Proteomes" id="UP001631957"/>
    </source>
</evidence>
<evidence type="ECO:0000256" key="2">
    <source>
        <dbReference type="SAM" id="Phobius"/>
    </source>
</evidence>
<keyword evidence="2" id="KW-1133">Transmembrane helix</keyword>
<gene>
    <name evidence="3" type="ORF">ACKI18_06975</name>
</gene>
<comment type="caution">
    <text evidence="3">The sequence shown here is derived from an EMBL/GenBank/DDBJ whole genome shotgun (WGS) entry which is preliminary data.</text>
</comment>
<keyword evidence="4" id="KW-1185">Reference proteome</keyword>
<organism evidence="3 4">
    <name type="scientific">Streptomyces niveiscabiei</name>
    <dbReference type="NCBI Taxonomy" id="164115"/>
    <lineage>
        <taxon>Bacteria</taxon>
        <taxon>Bacillati</taxon>
        <taxon>Actinomycetota</taxon>
        <taxon>Actinomycetes</taxon>
        <taxon>Kitasatosporales</taxon>
        <taxon>Streptomycetaceae</taxon>
        <taxon>Streptomyces</taxon>
    </lineage>
</organism>
<keyword evidence="2" id="KW-0812">Transmembrane</keyword>
<evidence type="ECO:0000256" key="1">
    <source>
        <dbReference type="SAM" id="MobiDB-lite"/>
    </source>
</evidence>
<proteinExistence type="predicted"/>